<proteinExistence type="predicted"/>
<sequence length="243" mass="26133">MYRGTRGSGSLPPVASMPSGDTRARGGSDAANDDEWTASEHRHAPQESAAIRLVERLPRAADRSRRHRVLGILATMELNRRNNDPRKRYGDKAGSVEAPSKEHAASGTRTTAQGPKMNAGNAGRQKQNKQCPASPGSYLLPAGKVLCEAMQGVKEKVGNARKGSRNQCVWKSGRSRTNSASFPKHVLVAEEVPHAMRTTSDESKKETEGGMREGRAKLTNQPISDIFCVSPVIPSSPGGRQLG</sequence>
<protein>
    <submittedName>
        <fullName evidence="2">Uncharacterized protein</fullName>
    </submittedName>
</protein>
<organism evidence="2 3">
    <name type="scientific">Mycena alexandri</name>
    <dbReference type="NCBI Taxonomy" id="1745969"/>
    <lineage>
        <taxon>Eukaryota</taxon>
        <taxon>Fungi</taxon>
        <taxon>Dikarya</taxon>
        <taxon>Basidiomycota</taxon>
        <taxon>Agaricomycotina</taxon>
        <taxon>Agaricomycetes</taxon>
        <taxon>Agaricomycetidae</taxon>
        <taxon>Agaricales</taxon>
        <taxon>Marasmiineae</taxon>
        <taxon>Mycenaceae</taxon>
        <taxon>Mycena</taxon>
    </lineage>
</organism>
<evidence type="ECO:0000313" key="3">
    <source>
        <dbReference type="Proteomes" id="UP001218188"/>
    </source>
</evidence>
<evidence type="ECO:0000313" key="2">
    <source>
        <dbReference type="EMBL" id="KAJ7035574.1"/>
    </source>
</evidence>
<feature type="compositionally biased region" description="Basic and acidic residues" evidence="1">
    <location>
        <begin position="192"/>
        <end position="216"/>
    </location>
</feature>
<dbReference type="EMBL" id="JARJCM010000049">
    <property type="protein sequence ID" value="KAJ7035574.1"/>
    <property type="molecule type" value="Genomic_DNA"/>
</dbReference>
<feature type="region of interest" description="Disordered" evidence="1">
    <location>
        <begin position="192"/>
        <end position="217"/>
    </location>
</feature>
<dbReference type="Proteomes" id="UP001218188">
    <property type="component" value="Unassembled WGS sequence"/>
</dbReference>
<feature type="compositionally biased region" description="Basic and acidic residues" evidence="1">
    <location>
        <begin position="81"/>
        <end position="91"/>
    </location>
</feature>
<comment type="caution">
    <text evidence="2">The sequence shown here is derived from an EMBL/GenBank/DDBJ whole genome shotgun (WGS) entry which is preliminary data.</text>
</comment>
<dbReference type="AlphaFoldDB" id="A0AAD6X825"/>
<reference evidence="2" key="1">
    <citation type="submission" date="2023-03" db="EMBL/GenBank/DDBJ databases">
        <title>Massive genome expansion in bonnet fungi (Mycena s.s.) driven by repeated elements and novel gene families across ecological guilds.</title>
        <authorList>
            <consortium name="Lawrence Berkeley National Laboratory"/>
            <person name="Harder C.B."/>
            <person name="Miyauchi S."/>
            <person name="Viragh M."/>
            <person name="Kuo A."/>
            <person name="Thoen E."/>
            <person name="Andreopoulos B."/>
            <person name="Lu D."/>
            <person name="Skrede I."/>
            <person name="Drula E."/>
            <person name="Henrissat B."/>
            <person name="Morin E."/>
            <person name="Kohler A."/>
            <person name="Barry K."/>
            <person name="LaButti K."/>
            <person name="Morin E."/>
            <person name="Salamov A."/>
            <person name="Lipzen A."/>
            <person name="Mereny Z."/>
            <person name="Hegedus B."/>
            <person name="Baldrian P."/>
            <person name="Stursova M."/>
            <person name="Weitz H."/>
            <person name="Taylor A."/>
            <person name="Grigoriev I.V."/>
            <person name="Nagy L.G."/>
            <person name="Martin F."/>
            <person name="Kauserud H."/>
        </authorList>
    </citation>
    <scope>NUCLEOTIDE SEQUENCE</scope>
    <source>
        <strain evidence="2">CBHHK200</strain>
    </source>
</reference>
<keyword evidence="3" id="KW-1185">Reference proteome</keyword>
<feature type="region of interest" description="Disordered" evidence="1">
    <location>
        <begin position="81"/>
        <end position="133"/>
    </location>
</feature>
<accession>A0AAD6X825</accession>
<feature type="region of interest" description="Disordered" evidence="1">
    <location>
        <begin position="1"/>
        <end position="50"/>
    </location>
</feature>
<gene>
    <name evidence="2" type="ORF">C8F04DRAFT_1342525</name>
</gene>
<name>A0AAD6X825_9AGAR</name>
<evidence type="ECO:0000256" key="1">
    <source>
        <dbReference type="SAM" id="MobiDB-lite"/>
    </source>
</evidence>